<gene>
    <name evidence="2" type="ORF">EV702DRAFT_1043818</name>
</gene>
<dbReference type="GO" id="GO:0032040">
    <property type="term" value="C:small-subunit processome"/>
    <property type="evidence" value="ECO:0007669"/>
    <property type="project" value="TreeGrafter"/>
</dbReference>
<evidence type="ECO:0000256" key="1">
    <source>
        <dbReference type="SAM" id="MobiDB-lite"/>
    </source>
</evidence>
<reference evidence="2" key="1">
    <citation type="journal article" date="2020" name="New Phytol.">
        <title>Comparative genomics reveals dynamic genome evolution in host specialist ectomycorrhizal fungi.</title>
        <authorList>
            <person name="Lofgren L.A."/>
            <person name="Nguyen N.H."/>
            <person name="Vilgalys R."/>
            <person name="Ruytinx J."/>
            <person name="Liao H.L."/>
            <person name="Branco S."/>
            <person name="Kuo A."/>
            <person name="LaButti K."/>
            <person name="Lipzen A."/>
            <person name="Andreopoulos W."/>
            <person name="Pangilinan J."/>
            <person name="Riley R."/>
            <person name="Hundley H."/>
            <person name="Na H."/>
            <person name="Barry K."/>
            <person name="Grigoriev I.V."/>
            <person name="Stajich J.E."/>
            <person name="Kennedy P.G."/>
        </authorList>
    </citation>
    <scope>NUCLEOTIDE SEQUENCE</scope>
    <source>
        <strain evidence="2">DOB743</strain>
    </source>
</reference>
<dbReference type="InterPro" id="IPR052575">
    <property type="entry name" value="SSU_processome_comp_20"/>
</dbReference>
<sequence length="296" mass="32305">MTVERPSSASDSSSESGMADNETEPEYQLEPSALSAPAPKKKCTRTLTTPHQSAVLHAFLAQSRFPTTKLRAVAVQEASPHAAALFADVQQILDDSIQSPFSTCLGTLLMKEKLCTQLKSSNLVAPLGLQIVKNLFFVGKLFCTVPSSPPSGSNTNDTAETDSDGGESDDSAEPKSTQMSRGKHSQDPLPWLFFKLSYLARSAHIARRNRGNTSNQSTWSLAPLSTMRFFAAMASHMEGTQLEWFLSHILTPVYRTTEDDTIRDGGMEELKVTATELLDLLQNTVGTTIFANTYNH</sequence>
<evidence type="ECO:0000313" key="3">
    <source>
        <dbReference type="Proteomes" id="UP000714275"/>
    </source>
</evidence>
<evidence type="ECO:0000313" key="2">
    <source>
        <dbReference type="EMBL" id="KAG1779370.1"/>
    </source>
</evidence>
<feature type="region of interest" description="Disordered" evidence="1">
    <location>
        <begin position="148"/>
        <end position="185"/>
    </location>
</feature>
<comment type="caution">
    <text evidence="2">The sequence shown here is derived from an EMBL/GenBank/DDBJ whole genome shotgun (WGS) entry which is preliminary data.</text>
</comment>
<keyword evidence="3" id="KW-1185">Reference proteome</keyword>
<dbReference type="EMBL" id="JABBWD010000012">
    <property type="protein sequence ID" value="KAG1779370.1"/>
    <property type="molecule type" value="Genomic_DNA"/>
</dbReference>
<dbReference type="PANTHER" id="PTHR17695:SF11">
    <property type="entry name" value="SMALL SUBUNIT PROCESSOME COMPONENT 20 HOMOLOG"/>
    <property type="match status" value="1"/>
</dbReference>
<dbReference type="GO" id="GO:0030686">
    <property type="term" value="C:90S preribosome"/>
    <property type="evidence" value="ECO:0007669"/>
    <property type="project" value="TreeGrafter"/>
</dbReference>
<accession>A0A9P7D3Z8</accession>
<dbReference type="AlphaFoldDB" id="A0A9P7D3Z8"/>
<feature type="region of interest" description="Disordered" evidence="1">
    <location>
        <begin position="1"/>
        <end position="44"/>
    </location>
</feature>
<dbReference type="OrthoDB" id="3249728at2759"/>
<dbReference type="PANTHER" id="PTHR17695">
    <property type="entry name" value="SMALL SUBUNIT PROCESSOME COMPONENT 20 HOMOLOG"/>
    <property type="match status" value="1"/>
</dbReference>
<organism evidence="2 3">
    <name type="scientific">Suillus placidus</name>
    <dbReference type="NCBI Taxonomy" id="48579"/>
    <lineage>
        <taxon>Eukaryota</taxon>
        <taxon>Fungi</taxon>
        <taxon>Dikarya</taxon>
        <taxon>Basidiomycota</taxon>
        <taxon>Agaricomycotina</taxon>
        <taxon>Agaricomycetes</taxon>
        <taxon>Agaricomycetidae</taxon>
        <taxon>Boletales</taxon>
        <taxon>Suillineae</taxon>
        <taxon>Suillaceae</taxon>
        <taxon>Suillus</taxon>
    </lineage>
</organism>
<feature type="compositionally biased region" description="Acidic residues" evidence="1">
    <location>
        <begin position="159"/>
        <end position="171"/>
    </location>
</feature>
<dbReference type="Proteomes" id="UP000714275">
    <property type="component" value="Unassembled WGS sequence"/>
</dbReference>
<proteinExistence type="predicted"/>
<protein>
    <submittedName>
        <fullName evidence="2">Uncharacterized protein</fullName>
    </submittedName>
</protein>
<feature type="compositionally biased region" description="Low complexity" evidence="1">
    <location>
        <begin position="7"/>
        <end position="16"/>
    </location>
</feature>
<name>A0A9P7D3Z8_9AGAM</name>